<comment type="similarity">
    <text evidence="4">Belongs to the protein kinase superfamily. TKL Ser/Thr protein kinase family. ROCO subfamily.</text>
</comment>
<dbReference type="Gene3D" id="3.30.200.20">
    <property type="entry name" value="Phosphorylase Kinase, domain 1"/>
    <property type="match status" value="1"/>
</dbReference>
<organism evidence="13 14">
    <name type="scientific">Haliangium ochraceum (strain DSM 14365 / JCM 11303 / SMP-2)</name>
    <dbReference type="NCBI Taxonomy" id="502025"/>
    <lineage>
        <taxon>Bacteria</taxon>
        <taxon>Pseudomonadati</taxon>
        <taxon>Myxococcota</taxon>
        <taxon>Polyangia</taxon>
        <taxon>Haliangiales</taxon>
        <taxon>Kofleriaceae</taxon>
        <taxon>Haliangium</taxon>
    </lineage>
</organism>
<evidence type="ECO:0000256" key="9">
    <source>
        <dbReference type="ARBA" id="ARBA00022840"/>
    </source>
</evidence>
<dbReference type="OrthoDB" id="5476413at2"/>
<keyword evidence="10" id="KW-0963">Cytoplasm</keyword>
<evidence type="ECO:0000313" key="13">
    <source>
        <dbReference type="EMBL" id="ACY14484.1"/>
    </source>
</evidence>
<evidence type="ECO:0000313" key="14">
    <source>
        <dbReference type="Proteomes" id="UP000001880"/>
    </source>
</evidence>
<evidence type="ECO:0000256" key="7">
    <source>
        <dbReference type="ARBA" id="ARBA00022741"/>
    </source>
</evidence>
<keyword evidence="14" id="KW-1185">Reference proteome</keyword>
<dbReference type="KEGG" id="hoh:Hoch_1938"/>
<evidence type="ECO:0000259" key="12">
    <source>
        <dbReference type="PROSITE" id="PS50011"/>
    </source>
</evidence>
<dbReference type="InterPro" id="IPR000719">
    <property type="entry name" value="Prot_kinase_dom"/>
</dbReference>
<evidence type="ECO:0000256" key="4">
    <source>
        <dbReference type="ARBA" id="ARBA00008171"/>
    </source>
</evidence>
<protein>
    <submittedName>
        <fullName evidence="13">Serine/threonine protein kinase</fullName>
    </submittedName>
</protein>
<dbReference type="InterPro" id="IPR011990">
    <property type="entry name" value="TPR-like_helical_dom_sf"/>
</dbReference>
<dbReference type="SUPFAM" id="SSF55073">
    <property type="entry name" value="Nucleotide cyclase"/>
    <property type="match status" value="1"/>
</dbReference>
<dbReference type="CDD" id="cd14014">
    <property type="entry name" value="STKc_PknB_like"/>
    <property type="match status" value="1"/>
</dbReference>
<dbReference type="InterPro" id="IPR027417">
    <property type="entry name" value="P-loop_NTPase"/>
</dbReference>
<comment type="similarity">
    <text evidence="5">Belongs to the protein kinase superfamily. NEK Ser/Thr protein kinase family. NIMA subfamily.</text>
</comment>
<dbReference type="STRING" id="502025.Hoch_1938"/>
<dbReference type="SUPFAM" id="SSF56112">
    <property type="entry name" value="Protein kinase-like (PK-like)"/>
    <property type="match status" value="1"/>
</dbReference>
<evidence type="ECO:0000256" key="1">
    <source>
        <dbReference type="ARBA" id="ARBA00004167"/>
    </source>
</evidence>
<dbReference type="InterPro" id="IPR001245">
    <property type="entry name" value="Ser-Thr/Tyr_kinase_cat_dom"/>
</dbReference>
<dbReference type="GO" id="GO:0016020">
    <property type="term" value="C:membrane"/>
    <property type="evidence" value="ECO:0007669"/>
    <property type="project" value="UniProtKB-SubCell"/>
</dbReference>
<dbReference type="GO" id="GO:0005524">
    <property type="term" value="F:ATP binding"/>
    <property type="evidence" value="ECO:0007669"/>
    <property type="project" value="UniProtKB-KW"/>
</dbReference>
<dbReference type="InterPro" id="IPR041664">
    <property type="entry name" value="AAA_16"/>
</dbReference>
<feature type="compositionally biased region" description="Pro residues" evidence="11">
    <location>
        <begin position="115"/>
        <end position="125"/>
    </location>
</feature>
<dbReference type="GO" id="GO:0000922">
    <property type="term" value="C:spindle pole"/>
    <property type="evidence" value="ECO:0007669"/>
    <property type="project" value="UniProtKB-SubCell"/>
</dbReference>
<dbReference type="InterPro" id="IPR008271">
    <property type="entry name" value="Ser/Thr_kinase_AS"/>
</dbReference>
<dbReference type="eggNOG" id="COG3899">
    <property type="taxonomic scope" value="Bacteria"/>
</dbReference>
<dbReference type="PANTHER" id="PTHR43289:SF6">
    <property type="entry name" value="SERINE_THREONINE-PROTEIN KINASE NEKL-3"/>
    <property type="match status" value="1"/>
</dbReference>
<dbReference type="Pfam" id="PF13191">
    <property type="entry name" value="AAA_16"/>
    <property type="match status" value="1"/>
</dbReference>
<proteinExistence type="inferred from homology"/>
<feature type="region of interest" description="Disordered" evidence="11">
    <location>
        <begin position="105"/>
        <end position="137"/>
    </location>
</feature>
<accession>D0LZ14</accession>
<dbReference type="eggNOG" id="COG0515">
    <property type="taxonomic scope" value="Bacteria"/>
</dbReference>
<dbReference type="Proteomes" id="UP000001880">
    <property type="component" value="Chromosome"/>
</dbReference>
<gene>
    <name evidence="13" type="ordered locus">Hoch_1938</name>
</gene>
<dbReference type="PROSITE" id="PS00108">
    <property type="entry name" value="PROTEIN_KINASE_ST"/>
    <property type="match status" value="1"/>
</dbReference>
<dbReference type="InterPro" id="IPR029787">
    <property type="entry name" value="Nucleotide_cyclase"/>
</dbReference>
<evidence type="ECO:0000256" key="5">
    <source>
        <dbReference type="ARBA" id="ARBA00010886"/>
    </source>
</evidence>
<dbReference type="Gene3D" id="1.25.40.10">
    <property type="entry name" value="Tetratricopeptide repeat domain"/>
    <property type="match status" value="1"/>
</dbReference>
<dbReference type="SUPFAM" id="SSF48452">
    <property type="entry name" value="TPR-like"/>
    <property type="match status" value="1"/>
</dbReference>
<keyword evidence="8 13" id="KW-0418">Kinase</keyword>
<evidence type="ECO:0000256" key="6">
    <source>
        <dbReference type="ARBA" id="ARBA00022679"/>
    </source>
</evidence>
<dbReference type="PANTHER" id="PTHR43289">
    <property type="entry name" value="MITOGEN-ACTIVATED PROTEIN KINASE KINASE KINASE 20-RELATED"/>
    <property type="match status" value="1"/>
</dbReference>
<dbReference type="GO" id="GO:0004674">
    <property type="term" value="F:protein serine/threonine kinase activity"/>
    <property type="evidence" value="ECO:0007669"/>
    <property type="project" value="UniProtKB-KW"/>
</dbReference>
<dbReference type="GO" id="GO:0005813">
    <property type="term" value="C:centrosome"/>
    <property type="evidence" value="ECO:0007669"/>
    <property type="project" value="UniProtKB-SubCell"/>
</dbReference>
<evidence type="ECO:0000256" key="2">
    <source>
        <dbReference type="ARBA" id="ARBA00004300"/>
    </source>
</evidence>
<feature type="domain" description="Protein kinase" evidence="12">
    <location>
        <begin position="16"/>
        <end position="329"/>
    </location>
</feature>
<dbReference type="HOGENOM" id="CLU_006367_0_0_7"/>
<evidence type="ECO:0000256" key="3">
    <source>
        <dbReference type="ARBA" id="ARBA00004647"/>
    </source>
</evidence>
<evidence type="ECO:0000256" key="8">
    <source>
        <dbReference type="ARBA" id="ARBA00022777"/>
    </source>
</evidence>
<comment type="subcellular location">
    <subcellularLocation>
        <location evidence="2">Cytoplasm</location>
        <location evidence="2">Cytoskeleton</location>
        <location evidence="2">Microtubule organizing center</location>
        <location evidence="2">Centrosome</location>
    </subcellularLocation>
    <subcellularLocation>
        <location evidence="3">Cytoplasm</location>
        <location evidence="3">Cytoskeleton</location>
        <location evidence="3">Spindle pole</location>
    </subcellularLocation>
    <subcellularLocation>
        <location evidence="1">Membrane</location>
        <topology evidence="1">Single-pass membrane protein</topology>
    </subcellularLocation>
</comment>
<keyword evidence="13" id="KW-0723">Serine/threonine-protein kinase</keyword>
<keyword evidence="6" id="KW-0808">Transferase</keyword>
<reference evidence="13 14" key="1">
    <citation type="journal article" date="2010" name="Stand. Genomic Sci.">
        <title>Complete genome sequence of Haliangium ochraceum type strain (SMP-2).</title>
        <authorList>
            <consortium name="US DOE Joint Genome Institute (JGI-PGF)"/>
            <person name="Ivanova N."/>
            <person name="Daum C."/>
            <person name="Lang E."/>
            <person name="Abt B."/>
            <person name="Kopitz M."/>
            <person name="Saunders E."/>
            <person name="Lapidus A."/>
            <person name="Lucas S."/>
            <person name="Glavina Del Rio T."/>
            <person name="Nolan M."/>
            <person name="Tice H."/>
            <person name="Copeland A."/>
            <person name="Cheng J.F."/>
            <person name="Chen F."/>
            <person name="Bruce D."/>
            <person name="Goodwin L."/>
            <person name="Pitluck S."/>
            <person name="Mavromatis K."/>
            <person name="Pati A."/>
            <person name="Mikhailova N."/>
            <person name="Chen A."/>
            <person name="Palaniappan K."/>
            <person name="Land M."/>
            <person name="Hauser L."/>
            <person name="Chang Y.J."/>
            <person name="Jeffries C.D."/>
            <person name="Detter J.C."/>
            <person name="Brettin T."/>
            <person name="Rohde M."/>
            <person name="Goker M."/>
            <person name="Bristow J."/>
            <person name="Markowitz V."/>
            <person name="Eisen J.A."/>
            <person name="Hugenholtz P."/>
            <person name="Kyrpides N.C."/>
            <person name="Klenk H.P."/>
        </authorList>
    </citation>
    <scope>NUCLEOTIDE SEQUENCE [LARGE SCALE GENOMIC DNA]</scope>
    <source>
        <strain evidence="14">DSM 14365 / CIP 107738 / JCM 11303 / AJ 13395 / SMP-2</strain>
    </source>
</reference>
<dbReference type="InterPro" id="IPR011009">
    <property type="entry name" value="Kinase-like_dom_sf"/>
</dbReference>
<evidence type="ECO:0000256" key="10">
    <source>
        <dbReference type="ARBA" id="ARBA00023212"/>
    </source>
</evidence>
<dbReference type="PROSITE" id="PS50011">
    <property type="entry name" value="PROTEIN_KINASE_DOM"/>
    <property type="match status" value="1"/>
</dbReference>
<evidence type="ECO:0000256" key="11">
    <source>
        <dbReference type="SAM" id="MobiDB-lite"/>
    </source>
</evidence>
<sequence length="1346" mass="146486">MDDPATRSGQWLDKRFELERQVASGGMGRVFLARDHLTDQPVAVKLLARPDNRAAERFLYEAVVLAEIQHPGIVRYVAHGTTDAGAPYLAMEWLEGEDLSNYLRRQRRERSSPSTPLPEPTPPSSPAAGSSPSQTESTVVLGDATFNDGAALYASLAEHAPQLPVPQVLQLGRRLSSAVAELHRRGIVHRDIKPANLFLRGGHLDQVKLLDFGTVRRHMVQERMTEPGRLIGTPHYMAPEQARSGGDIGPATDVWAMGCVLYECLTGIKAFAGKDLLAVLTCIILEDPIPIAQLRSDVPAPLSELVAKMLSKTPGERPDNADTLADALAAMSAACARADTARETSLNDTLPSAIAITAAEARVTCVLFASDGSRRAATVPGDEDAALIEAAASAGGELQRLANGTMLVTVPGPRLPTDQAARAARAALALRQTAPSLSMVLATGRAEGPRQLPLGHVVSKAGRVLERRAPGRIHLDELAAALLDSRFHLKRDSHGSYLHSERQYEATRTLLGRPTRWVGRQRELASLMATFDECVHEEVAHAVLVTAPAGMGKSRLRYEFEQHLRQNYDKFEVLRGQGDVVGAGSPFVMIAPAIRRLAGILEGEPLAVRQRKLHGRLAETVPQVELERVVMFLGELTGVPFPEHLHPSLPLARKDPLLLGRLMEEAWLDWLLAECNHRPVLLLLEDLHWGDLPSIRFIESALRKLTDRPFMVMALARPEIHTVFPRLWPRADTYELPLRALSRKASTSLVRDVLGHDIAEHVVEAVVERAGGNAFYLEELIRAVSEHGADHLPDSILGMVQNRLDVLGTEAKQILRASSIFGHVFWQGGVEALLGPHGAYEVSEWLDELVAREVISRQPEARIPGEVEYKFRHSLVRDGAYALLTEEDLRLGHALAGTWLEQAGEQDGLTLAEHFMRGGDPERAIPYFLRAGAQALEGNDLAAVMSSAERAIAAGASGLDLGALRNLQAVASYWLSNYQASQQHGLQALEILPAGDGEWFSAVGTAIVSSARIGDYATLDDLLARAQDTNCDADTLAKQILCLCRGTFQLVFSSRFAQADELLETITALVAQAGDLDPLTRAQVRHVQGLRAAHTGDPGTCLGHLQAVVAAFEEAGDTRNVALERTTVAWCWAELGYFDHAAALGERNMEFCRQSGIQQAITYGKVNLGYILSYCEGRLPDARRLLLESIEECRQVGNPRLEGWAQGHLTWVNHQAGAHEAAERGAARAVELLPKSPGLQAWTMAARARALLALGQPQPAIQHAREAMRLLDQLGGLLQGESLPPLVLAQALHASGDHEAAIMAIRDAAVRLHRRAGRLPEPAWRTHFLAMPQNALTLQLAAAWAG</sequence>
<dbReference type="Pfam" id="PF07714">
    <property type="entry name" value="PK_Tyr_Ser-Thr"/>
    <property type="match status" value="1"/>
</dbReference>
<dbReference type="EMBL" id="CP001804">
    <property type="protein sequence ID" value="ACY14484.1"/>
    <property type="molecule type" value="Genomic_DNA"/>
</dbReference>
<keyword evidence="10" id="KW-0206">Cytoskeleton</keyword>
<name>D0LZ14_HALO1</name>
<dbReference type="Gene3D" id="1.10.510.10">
    <property type="entry name" value="Transferase(Phosphotransferase) domain 1"/>
    <property type="match status" value="1"/>
</dbReference>
<keyword evidence="7" id="KW-0547">Nucleotide-binding</keyword>
<dbReference type="SUPFAM" id="SSF52540">
    <property type="entry name" value="P-loop containing nucleoside triphosphate hydrolases"/>
    <property type="match status" value="1"/>
</dbReference>
<dbReference type="RefSeq" id="WP_012827092.1">
    <property type="nucleotide sequence ID" value="NC_013440.1"/>
</dbReference>
<keyword evidence="9" id="KW-0067">ATP-binding</keyword>
<dbReference type="SMART" id="SM00220">
    <property type="entry name" value="S_TKc"/>
    <property type="match status" value="1"/>
</dbReference>